<evidence type="ECO:0000313" key="1">
    <source>
        <dbReference type="EMBL" id="QCD92881.1"/>
    </source>
</evidence>
<protein>
    <submittedName>
        <fullName evidence="1">Uncharacterized protein</fullName>
    </submittedName>
</protein>
<dbReference type="Proteomes" id="UP000501690">
    <property type="component" value="Linkage Group LG5"/>
</dbReference>
<gene>
    <name evidence="1" type="ORF">DEO72_LG5g950</name>
</gene>
<organism evidence="1 2">
    <name type="scientific">Vigna unguiculata</name>
    <name type="common">Cowpea</name>
    <dbReference type="NCBI Taxonomy" id="3917"/>
    <lineage>
        <taxon>Eukaryota</taxon>
        <taxon>Viridiplantae</taxon>
        <taxon>Streptophyta</taxon>
        <taxon>Embryophyta</taxon>
        <taxon>Tracheophyta</taxon>
        <taxon>Spermatophyta</taxon>
        <taxon>Magnoliopsida</taxon>
        <taxon>eudicotyledons</taxon>
        <taxon>Gunneridae</taxon>
        <taxon>Pentapetalae</taxon>
        <taxon>rosids</taxon>
        <taxon>fabids</taxon>
        <taxon>Fabales</taxon>
        <taxon>Fabaceae</taxon>
        <taxon>Papilionoideae</taxon>
        <taxon>50 kb inversion clade</taxon>
        <taxon>NPAAA clade</taxon>
        <taxon>indigoferoid/millettioid clade</taxon>
        <taxon>Phaseoleae</taxon>
        <taxon>Vigna</taxon>
    </lineage>
</organism>
<dbReference type="EMBL" id="CP039349">
    <property type="protein sequence ID" value="QCD92881.1"/>
    <property type="molecule type" value="Genomic_DNA"/>
</dbReference>
<proteinExistence type="predicted"/>
<evidence type="ECO:0000313" key="2">
    <source>
        <dbReference type="Proteomes" id="UP000501690"/>
    </source>
</evidence>
<keyword evidence="2" id="KW-1185">Reference proteome</keyword>
<name>A0A4D6LWU9_VIGUN</name>
<reference evidence="1 2" key="1">
    <citation type="submission" date="2019-04" db="EMBL/GenBank/DDBJ databases">
        <title>An improved genome assembly and genetic linkage map for asparagus bean, Vigna unguiculata ssp. sesquipedialis.</title>
        <authorList>
            <person name="Xia Q."/>
            <person name="Zhang R."/>
            <person name="Dong Y."/>
        </authorList>
    </citation>
    <scope>NUCLEOTIDE SEQUENCE [LARGE SCALE GENOMIC DNA]</scope>
    <source>
        <tissue evidence="1">Leaf</tissue>
    </source>
</reference>
<sequence length="184" mass="21198">MVRAVSYRKRLSESCILTWNCEGMVHFTPYIEYVIATSFHWNEVLSRILYVQATFQRKLQKHQSSCEANMKMELEVLPLGELGKENCSDKNDVTEVCNKDHGGDNVGAMFQREIEWFQIFGIELPPKNMGTIQKKLSKSKEVTPCILSPLKTLIPDNWRCPQCFATKMMVAIMLVPCSKEEWKG</sequence>
<accession>A0A4D6LWU9</accession>
<dbReference type="AlphaFoldDB" id="A0A4D6LWU9"/>